<dbReference type="AlphaFoldDB" id="A0A4S2KS41"/>
<protein>
    <submittedName>
        <fullName evidence="2">Uncharacterized protein</fullName>
    </submittedName>
</protein>
<proteinExistence type="predicted"/>
<evidence type="ECO:0000313" key="3">
    <source>
        <dbReference type="Proteomes" id="UP000310200"/>
    </source>
</evidence>
<evidence type="ECO:0000256" key="1">
    <source>
        <dbReference type="SAM" id="MobiDB-lite"/>
    </source>
</evidence>
<sequence length="76" mass="8535">MPKPPKCSSSRKSREKHGDDDGAGGHQHRGVPLLKREVIVQCSCSRRRSLEYSGLVEEEDEWTSHSNGGERVARFT</sequence>
<reference evidence="2 3" key="1">
    <citation type="journal article" date="2019" name="Philos. Trans. R. Soc. Lond., B, Biol. Sci.">
        <title>Ant behaviour and brain gene expression of defending hosts depend on the ecological success of the intruding social parasite.</title>
        <authorList>
            <person name="Kaur R."/>
            <person name="Stoldt M."/>
            <person name="Jongepier E."/>
            <person name="Feldmeyer B."/>
            <person name="Menzel F."/>
            <person name="Bornberg-Bauer E."/>
            <person name="Foitzik S."/>
        </authorList>
    </citation>
    <scope>NUCLEOTIDE SEQUENCE [LARGE SCALE GENOMIC DNA]</scope>
    <source>
        <tissue evidence="2">Whole body</tissue>
    </source>
</reference>
<name>A0A4S2KS41_9HYME</name>
<dbReference type="Proteomes" id="UP000310200">
    <property type="component" value="Unassembled WGS sequence"/>
</dbReference>
<dbReference type="EMBL" id="QBLH01001859">
    <property type="protein sequence ID" value="TGZ50788.1"/>
    <property type="molecule type" value="Genomic_DNA"/>
</dbReference>
<accession>A0A4S2KS41</accession>
<keyword evidence="3" id="KW-1185">Reference proteome</keyword>
<gene>
    <name evidence="2" type="ORF">DBV15_01728</name>
</gene>
<comment type="caution">
    <text evidence="2">The sequence shown here is derived from an EMBL/GenBank/DDBJ whole genome shotgun (WGS) entry which is preliminary data.</text>
</comment>
<evidence type="ECO:0000313" key="2">
    <source>
        <dbReference type="EMBL" id="TGZ50788.1"/>
    </source>
</evidence>
<feature type="region of interest" description="Disordered" evidence="1">
    <location>
        <begin position="1"/>
        <end position="32"/>
    </location>
</feature>
<organism evidence="2 3">
    <name type="scientific">Temnothorax longispinosus</name>
    <dbReference type="NCBI Taxonomy" id="300112"/>
    <lineage>
        <taxon>Eukaryota</taxon>
        <taxon>Metazoa</taxon>
        <taxon>Ecdysozoa</taxon>
        <taxon>Arthropoda</taxon>
        <taxon>Hexapoda</taxon>
        <taxon>Insecta</taxon>
        <taxon>Pterygota</taxon>
        <taxon>Neoptera</taxon>
        <taxon>Endopterygota</taxon>
        <taxon>Hymenoptera</taxon>
        <taxon>Apocrita</taxon>
        <taxon>Aculeata</taxon>
        <taxon>Formicoidea</taxon>
        <taxon>Formicidae</taxon>
        <taxon>Myrmicinae</taxon>
        <taxon>Temnothorax</taxon>
    </lineage>
</organism>